<keyword evidence="3" id="KW-1185">Reference proteome</keyword>
<keyword evidence="1" id="KW-1133">Transmembrane helix</keyword>
<sequence>MSGWGFALSLATGAIFAGLLWFVWRIWGARALAPYRRLHYLQAYHPVPRQTDVPAPAGEE</sequence>
<dbReference type="EMBL" id="CP060790">
    <property type="protein sequence ID" value="QNP61050.1"/>
    <property type="molecule type" value="Genomic_DNA"/>
</dbReference>
<protein>
    <submittedName>
        <fullName evidence="2">Uncharacterized protein</fullName>
    </submittedName>
</protein>
<dbReference type="RefSeq" id="WP_187738027.1">
    <property type="nucleotide sequence ID" value="NZ_CP060790.1"/>
</dbReference>
<dbReference type="AlphaFoldDB" id="A0A7H0HKI4"/>
<proteinExistence type="predicted"/>
<keyword evidence="1" id="KW-0472">Membrane</keyword>
<evidence type="ECO:0000256" key="1">
    <source>
        <dbReference type="SAM" id="Phobius"/>
    </source>
</evidence>
<name>A0A7H0HKI4_9BURK</name>
<feature type="transmembrane region" description="Helical" evidence="1">
    <location>
        <begin position="6"/>
        <end position="27"/>
    </location>
</feature>
<gene>
    <name evidence="2" type="ORF">H9L24_10130</name>
</gene>
<dbReference type="KEGG" id="amon:H9L24_10130"/>
<reference evidence="2 3" key="1">
    <citation type="submission" date="2020-08" db="EMBL/GenBank/DDBJ databases">
        <title>Genome sequence of Acidovorax monticola KACC 19171T.</title>
        <authorList>
            <person name="Hyun D.-W."/>
            <person name="Bae J.-W."/>
        </authorList>
    </citation>
    <scope>NUCLEOTIDE SEQUENCE [LARGE SCALE GENOMIC DNA]</scope>
    <source>
        <strain evidence="2 3">KACC 19171</strain>
    </source>
</reference>
<evidence type="ECO:0000313" key="3">
    <source>
        <dbReference type="Proteomes" id="UP000516057"/>
    </source>
</evidence>
<keyword evidence="1" id="KW-0812">Transmembrane</keyword>
<dbReference type="Proteomes" id="UP000516057">
    <property type="component" value="Chromosome"/>
</dbReference>
<accession>A0A7H0HKI4</accession>
<evidence type="ECO:0000313" key="2">
    <source>
        <dbReference type="EMBL" id="QNP61050.1"/>
    </source>
</evidence>
<organism evidence="2 3">
    <name type="scientific">Paenacidovorax monticola</name>
    <dbReference type="NCBI Taxonomy" id="1926868"/>
    <lineage>
        <taxon>Bacteria</taxon>
        <taxon>Pseudomonadati</taxon>
        <taxon>Pseudomonadota</taxon>
        <taxon>Betaproteobacteria</taxon>
        <taxon>Burkholderiales</taxon>
        <taxon>Comamonadaceae</taxon>
        <taxon>Paenacidovorax</taxon>
    </lineage>
</organism>